<organism evidence="3">
    <name type="scientific">Scylla olivacea</name>
    <name type="common">Orange mud crab</name>
    <name type="synonym">Cancer olivacea</name>
    <dbReference type="NCBI Taxonomy" id="85551"/>
    <lineage>
        <taxon>Eukaryota</taxon>
        <taxon>Metazoa</taxon>
        <taxon>Ecdysozoa</taxon>
        <taxon>Arthropoda</taxon>
        <taxon>Crustacea</taxon>
        <taxon>Multicrustacea</taxon>
        <taxon>Malacostraca</taxon>
        <taxon>Eumalacostraca</taxon>
        <taxon>Eucarida</taxon>
        <taxon>Decapoda</taxon>
        <taxon>Pleocyemata</taxon>
        <taxon>Brachyura</taxon>
        <taxon>Eubrachyura</taxon>
        <taxon>Portunoidea</taxon>
        <taxon>Portunidae</taxon>
        <taxon>Portuninae</taxon>
        <taxon>Scylla</taxon>
    </lineage>
</organism>
<feature type="compositionally biased region" description="Low complexity" evidence="1">
    <location>
        <begin position="24"/>
        <end position="39"/>
    </location>
</feature>
<evidence type="ECO:0000256" key="1">
    <source>
        <dbReference type="SAM" id="MobiDB-lite"/>
    </source>
</evidence>
<dbReference type="AlphaFoldDB" id="A0A0P4VYJ1"/>
<dbReference type="GO" id="GO:0005737">
    <property type="term" value="C:cytoplasm"/>
    <property type="evidence" value="ECO:0007669"/>
    <property type="project" value="TreeGrafter"/>
</dbReference>
<feature type="region of interest" description="Disordered" evidence="1">
    <location>
        <begin position="24"/>
        <end position="51"/>
    </location>
</feature>
<dbReference type="GO" id="GO:0000977">
    <property type="term" value="F:RNA polymerase II transcription regulatory region sequence-specific DNA binding"/>
    <property type="evidence" value="ECO:0007669"/>
    <property type="project" value="TreeGrafter"/>
</dbReference>
<dbReference type="PANTHER" id="PTHR22437:SF0">
    <property type="entry name" value="FI21431P1"/>
    <property type="match status" value="1"/>
</dbReference>
<feature type="compositionally biased region" description="Polar residues" evidence="1">
    <location>
        <begin position="41"/>
        <end position="51"/>
    </location>
</feature>
<dbReference type="EMBL" id="GDRN01087243">
    <property type="protein sequence ID" value="JAI61063.1"/>
    <property type="molecule type" value="Transcribed_RNA"/>
</dbReference>
<protein>
    <recommendedName>
        <fullName evidence="2">Winged helix Storkhead-box1 domain-containing protein</fullName>
    </recommendedName>
</protein>
<accession>A0A0P4VYJ1</accession>
<feature type="domain" description="Winged helix Storkhead-box1" evidence="2">
    <location>
        <begin position="136"/>
        <end position="212"/>
    </location>
</feature>
<feature type="compositionally biased region" description="Basic residues" evidence="1">
    <location>
        <begin position="584"/>
        <end position="595"/>
    </location>
</feature>
<dbReference type="GO" id="GO:0005634">
    <property type="term" value="C:nucleus"/>
    <property type="evidence" value="ECO:0007669"/>
    <property type="project" value="TreeGrafter"/>
</dbReference>
<evidence type="ECO:0000313" key="3">
    <source>
        <dbReference type="EMBL" id="JAI61063.1"/>
    </source>
</evidence>
<dbReference type="InterPro" id="IPR019391">
    <property type="entry name" value="Storkhead-box_WHD"/>
</dbReference>
<dbReference type="GO" id="GO:0006357">
    <property type="term" value="P:regulation of transcription by RNA polymerase II"/>
    <property type="evidence" value="ECO:0007669"/>
    <property type="project" value="InterPro"/>
</dbReference>
<feature type="region of interest" description="Disordered" evidence="1">
    <location>
        <begin position="740"/>
        <end position="759"/>
    </location>
</feature>
<feature type="region of interest" description="Disordered" evidence="1">
    <location>
        <begin position="554"/>
        <end position="654"/>
    </location>
</feature>
<dbReference type="Pfam" id="PF10264">
    <property type="entry name" value="WHD_Storkhead"/>
    <property type="match status" value="1"/>
</dbReference>
<dbReference type="InterPro" id="IPR040126">
    <property type="entry name" value="STOX1/2"/>
</dbReference>
<name>A0A0P4VYJ1_SCYOL</name>
<feature type="region of interest" description="Disordered" evidence="1">
    <location>
        <begin position="401"/>
        <end position="485"/>
    </location>
</feature>
<sequence>MGERKLIQQRCLAVQLVKKEVTISSPASGDSSSGDTATPVNDPSTATPASTNHQDGLHLFRVWQAANVACTWDKDLVEAARAVQYLGHLVGGVILVGGPASALGTISLAWSRSLLAAPPGYSLNMLGEVQGWSVAVVPQGQFTPLADALCWVVHHLTREGCKAGAEAVREALESSFPTMMSPSPSHVHATLSSLIQQCKVYYTGATYGIVQPGTYLPSITPVDEAPVLPKEGLVSVAAQTDLAELITGAAHASDTVITPTLSGEVSGRKVKGTLDTMHLSHHQLHRNHRHYSSGRAASLRLSPTRVSLLVSHYAAAATATVHTYQAQDFSDISIRGERGSVFSKLLRVPGRRRIASFAAQFPPPEWSDSHTPIVHLHSVAVQTSSQQGEVKAWHVSASQWTPRSATLPRRLRRPHSSTPPLPESQHSSPIPRGFTSLLHVHTSPQLGASRSHSRTERRCRTHRYQSPVHQRSENRSCHSSSSEDITDHRQLLPPVIQNFSTKGNHSDNISHRNKESGVVSANMISKVSYMHQSVDPSKSEERLLEMLQDCHMTGDKNEIPVGRQQSPRQKQEKVGHRCPTSHPAHNKHVKSKKHKPPDGRFEKNQQAGNSKSTIENHVHIVTEADTPNGKKASKKTGEPLQSENGKEKHHYQRSSLHLDLTSDHMNNCRKVVASPQRPHGLTTNLLHQTPDIQHITKGSTPDLTSRNMRYQDVDKCHKKMCSQTLDQVQRPDTYVVHGGKQVTSPGSSEEGEVGHDKKSVSTYPSLSELNLTFSSLAAQKILSGASVNSLDTLAEVNLAALKRNTNTVASALTNTDLGFV</sequence>
<dbReference type="PANTHER" id="PTHR22437">
    <property type="entry name" value="WINGED HELIX DOMAIN-CONTAINING PROTEIN"/>
    <property type="match status" value="1"/>
</dbReference>
<reference evidence="3" key="1">
    <citation type="submission" date="2015-09" db="EMBL/GenBank/DDBJ databases">
        <title>Scylla olivacea transcriptome.</title>
        <authorList>
            <person name="Ikhwanuddin M."/>
        </authorList>
    </citation>
    <scope>NUCLEOTIDE SEQUENCE</scope>
</reference>
<feature type="compositionally biased region" description="Polar residues" evidence="1">
    <location>
        <begin position="604"/>
        <end position="613"/>
    </location>
</feature>
<evidence type="ECO:0000259" key="2">
    <source>
        <dbReference type="Pfam" id="PF10264"/>
    </source>
</evidence>
<proteinExistence type="predicted"/>